<evidence type="ECO:0000313" key="1">
    <source>
        <dbReference type="EMBL" id="MEA9358313.1"/>
    </source>
</evidence>
<reference evidence="1 2" key="1">
    <citation type="submission" date="2023-11" db="EMBL/GenBank/DDBJ databases">
        <title>A Novel Polar Bacteriovorax (B. antarcticus) Isolated from the Biocrust in Antarctica.</title>
        <authorList>
            <person name="Mun W."/>
            <person name="Choi S.Y."/>
            <person name="Mitchell R.J."/>
        </authorList>
    </citation>
    <scope>NUCLEOTIDE SEQUENCE [LARGE SCALE GENOMIC DNA]</scope>
    <source>
        <strain evidence="1 2">PP10</strain>
    </source>
</reference>
<name>A0ABU5W111_9BACT</name>
<keyword evidence="2" id="KW-1185">Reference proteome</keyword>
<dbReference type="Proteomes" id="UP001302274">
    <property type="component" value="Unassembled WGS sequence"/>
</dbReference>
<protein>
    <recommendedName>
        <fullName evidence="3">FAD dependent oxidoreductase domain-containing protein</fullName>
    </recommendedName>
</protein>
<gene>
    <name evidence="1" type="ORF">SHI21_18910</name>
</gene>
<accession>A0ABU5W111</accession>
<comment type="caution">
    <text evidence="1">The sequence shown here is derived from an EMBL/GenBank/DDBJ whole genome shotgun (WGS) entry which is preliminary data.</text>
</comment>
<dbReference type="InterPro" id="IPR036188">
    <property type="entry name" value="FAD/NAD-bd_sf"/>
</dbReference>
<proteinExistence type="predicted"/>
<dbReference type="RefSeq" id="WP_323578657.1">
    <property type="nucleotide sequence ID" value="NZ_JAYGJQ010000003.1"/>
</dbReference>
<dbReference type="EMBL" id="JAYGJQ010000003">
    <property type="protein sequence ID" value="MEA9358313.1"/>
    <property type="molecule type" value="Genomic_DNA"/>
</dbReference>
<dbReference type="Gene3D" id="3.50.50.60">
    <property type="entry name" value="FAD/NAD(P)-binding domain"/>
    <property type="match status" value="1"/>
</dbReference>
<sequence>MEKTSNIEIYDLAVIGNGIAAQSFLWNLSLQESKSQNFSIAHIYSEKLAPACTLRSSATVSLNGIDEDVSALGNDMREAFFLFDELFKKYRPIGVEEVTRTVVSTNENDTKKLTRRYKTLKKVNSQRLNTEFDGTEYNSYIITPEVFTEWLSSNTQIKKDEFLLFLKNLEKKDDVYHLILEDGQIIKAKKILFAMGAYSKIFEKMLAPFDADSIESKNTIKAGTYFEKNIDLGPKSFYLSIDGHQVLYRKNASESKLIIGSATTVGAYETPDYAALSLIFNKVKPLLTFDVGEMQSFKTVTGLRHKGPKRLLICNAIDGEGKTLFRINGLYKNGYTMGFLASKRMIDLIFNG</sequence>
<evidence type="ECO:0000313" key="2">
    <source>
        <dbReference type="Proteomes" id="UP001302274"/>
    </source>
</evidence>
<organism evidence="1 2">
    <name type="scientific">Bacteriovorax antarcticus</name>
    <dbReference type="NCBI Taxonomy" id="3088717"/>
    <lineage>
        <taxon>Bacteria</taxon>
        <taxon>Pseudomonadati</taxon>
        <taxon>Bdellovibrionota</taxon>
        <taxon>Bacteriovoracia</taxon>
        <taxon>Bacteriovoracales</taxon>
        <taxon>Bacteriovoracaceae</taxon>
        <taxon>Bacteriovorax</taxon>
    </lineage>
</organism>
<dbReference type="Gene3D" id="3.30.9.10">
    <property type="entry name" value="D-Amino Acid Oxidase, subunit A, domain 2"/>
    <property type="match status" value="1"/>
</dbReference>
<evidence type="ECO:0008006" key="3">
    <source>
        <dbReference type="Google" id="ProtNLM"/>
    </source>
</evidence>